<gene>
    <name evidence="1" type="ORF">AVDCRST_MAG34-1947</name>
</gene>
<evidence type="ECO:0008006" key="2">
    <source>
        <dbReference type="Google" id="ProtNLM"/>
    </source>
</evidence>
<protein>
    <recommendedName>
        <fullName evidence="2">DNA-directed RNA polymerase subunit beta</fullName>
    </recommendedName>
</protein>
<accession>A0A6J4MCI6</accession>
<sequence length="207" mass="22131">MHEPESPRHHRPALPGAGHFEAVVGGLDPAVRSEAADRCATLLVRGPRDQSDTAIVDRIVHLADAEGLDEIAALWSGSPADSLAGCLWRLYLLRAWVYADPAAAAHEFDLGRRHLPVHEVVAGVTEPPGPDDVRRLADTVLKGVRVGDFADTLFRAAAFARVAAAGRAHREHADTSSYASDLSAARLMTMAEQLEAAGRLELTGRLA</sequence>
<name>A0A6J4MCI6_9ACTN</name>
<organism evidence="1">
    <name type="scientific">uncultured Nocardioidaceae bacterium</name>
    <dbReference type="NCBI Taxonomy" id="253824"/>
    <lineage>
        <taxon>Bacteria</taxon>
        <taxon>Bacillati</taxon>
        <taxon>Actinomycetota</taxon>
        <taxon>Actinomycetes</taxon>
        <taxon>Propionibacteriales</taxon>
        <taxon>Nocardioidaceae</taxon>
        <taxon>environmental samples</taxon>
    </lineage>
</organism>
<proteinExistence type="predicted"/>
<dbReference type="EMBL" id="CADCUI010000045">
    <property type="protein sequence ID" value="CAA9354132.1"/>
    <property type="molecule type" value="Genomic_DNA"/>
</dbReference>
<dbReference type="AlphaFoldDB" id="A0A6J4MCI6"/>
<reference evidence="1" key="1">
    <citation type="submission" date="2020-02" db="EMBL/GenBank/DDBJ databases">
        <authorList>
            <person name="Meier V. D."/>
        </authorList>
    </citation>
    <scope>NUCLEOTIDE SEQUENCE</scope>
    <source>
        <strain evidence="1">AVDCRST_MAG34</strain>
    </source>
</reference>
<evidence type="ECO:0000313" key="1">
    <source>
        <dbReference type="EMBL" id="CAA9354132.1"/>
    </source>
</evidence>